<gene>
    <name evidence="5" type="primary">fabG_2</name>
    <name evidence="5" type="ORF">LOM8899_00213</name>
</gene>
<dbReference type="RefSeq" id="WP_245820398.1">
    <property type="nucleotide sequence ID" value="NZ_FXZK01000001.1"/>
</dbReference>
<evidence type="ECO:0000313" key="6">
    <source>
        <dbReference type="Proteomes" id="UP000201613"/>
    </source>
</evidence>
<protein>
    <submittedName>
        <fullName evidence="5">3-oxoacyl-[acyl-carrier-protein] reductase FabG</fullName>
        <ecNumber evidence="5">1.1.1.100</ecNumber>
    </submittedName>
</protein>
<keyword evidence="6" id="KW-1185">Reference proteome</keyword>
<evidence type="ECO:0000313" key="5">
    <source>
        <dbReference type="EMBL" id="SMY06092.1"/>
    </source>
</evidence>
<dbReference type="GO" id="GO:0004316">
    <property type="term" value="F:3-oxoacyl-[acyl-carrier-protein] reductase (NADPH) activity"/>
    <property type="evidence" value="ECO:0007669"/>
    <property type="project" value="UniProtKB-EC"/>
</dbReference>
<name>A0A238L932_9RHOB</name>
<dbReference type="PRINTS" id="PR00080">
    <property type="entry name" value="SDRFAMILY"/>
</dbReference>
<accession>A0A238L932</accession>
<reference evidence="5 6" key="1">
    <citation type="submission" date="2017-05" db="EMBL/GenBank/DDBJ databases">
        <authorList>
            <person name="Song R."/>
            <person name="Chenine A.L."/>
            <person name="Ruprecht R.M."/>
        </authorList>
    </citation>
    <scope>NUCLEOTIDE SEQUENCE [LARGE SCALE GENOMIC DNA]</scope>
    <source>
        <strain evidence="5 6">CECT 8899</strain>
    </source>
</reference>
<dbReference type="Proteomes" id="UP000201613">
    <property type="component" value="Unassembled WGS sequence"/>
</dbReference>
<dbReference type="InterPro" id="IPR057326">
    <property type="entry name" value="KR_dom"/>
</dbReference>
<evidence type="ECO:0000256" key="1">
    <source>
        <dbReference type="ARBA" id="ARBA00006484"/>
    </source>
</evidence>
<organism evidence="5 6">
    <name type="scientific">Flavimaricola marinus</name>
    <dbReference type="NCBI Taxonomy" id="1819565"/>
    <lineage>
        <taxon>Bacteria</taxon>
        <taxon>Pseudomonadati</taxon>
        <taxon>Pseudomonadota</taxon>
        <taxon>Alphaproteobacteria</taxon>
        <taxon>Rhodobacterales</taxon>
        <taxon>Paracoccaceae</taxon>
        <taxon>Flavimaricola</taxon>
    </lineage>
</organism>
<dbReference type="AlphaFoldDB" id="A0A238L932"/>
<dbReference type="SUPFAM" id="SSF51735">
    <property type="entry name" value="NAD(P)-binding Rossmann-fold domains"/>
    <property type="match status" value="1"/>
</dbReference>
<keyword evidence="2 5" id="KW-0560">Oxidoreductase</keyword>
<dbReference type="InterPro" id="IPR036291">
    <property type="entry name" value="NAD(P)-bd_dom_sf"/>
</dbReference>
<dbReference type="PANTHER" id="PTHR43669:SF3">
    <property type="entry name" value="ALCOHOL DEHYDROGENASE, PUTATIVE (AFU_ORTHOLOGUE AFUA_3G03445)-RELATED"/>
    <property type="match status" value="1"/>
</dbReference>
<dbReference type="InterPro" id="IPR020904">
    <property type="entry name" value="Sc_DH/Rdtase_CS"/>
</dbReference>
<sequence>MTLALSGQRVIITGAGQGLGAAIARVFARHGADLVLMDVDTAGMAAVNDAIGGIALCLTVDLADAKATEAAIAAIPGPVDTLIHNAAILRPEPLEAVSFETFTATMNVGIQAAFQLSQAVWSGMKSKGGGALIFVSSQSGIKGFVDETAYCAAKHALEGFSKCLAMEGEAHGIVSCTITPGRAMHTPMSERNYPPELKAEWIEPERLAPAFVHIATTRDATFSGQRLNAWELSQDQGTDT</sequence>
<dbReference type="EC" id="1.1.1.100" evidence="5"/>
<evidence type="ECO:0000256" key="2">
    <source>
        <dbReference type="ARBA" id="ARBA00023002"/>
    </source>
</evidence>
<dbReference type="PROSITE" id="PS00061">
    <property type="entry name" value="ADH_SHORT"/>
    <property type="match status" value="1"/>
</dbReference>
<dbReference type="InterPro" id="IPR002347">
    <property type="entry name" value="SDR_fam"/>
</dbReference>
<evidence type="ECO:0000256" key="3">
    <source>
        <dbReference type="RuleBase" id="RU000363"/>
    </source>
</evidence>
<dbReference type="Pfam" id="PF00106">
    <property type="entry name" value="adh_short"/>
    <property type="match status" value="1"/>
</dbReference>
<comment type="similarity">
    <text evidence="1 3">Belongs to the short-chain dehydrogenases/reductases (SDR) family.</text>
</comment>
<dbReference type="EMBL" id="FXZK01000001">
    <property type="protein sequence ID" value="SMY06092.1"/>
    <property type="molecule type" value="Genomic_DNA"/>
</dbReference>
<dbReference type="CDD" id="cd05233">
    <property type="entry name" value="SDR_c"/>
    <property type="match status" value="1"/>
</dbReference>
<dbReference type="Gene3D" id="3.40.50.720">
    <property type="entry name" value="NAD(P)-binding Rossmann-like Domain"/>
    <property type="match status" value="1"/>
</dbReference>
<feature type="domain" description="Ketoreductase" evidence="4">
    <location>
        <begin position="8"/>
        <end position="184"/>
    </location>
</feature>
<evidence type="ECO:0000259" key="4">
    <source>
        <dbReference type="SMART" id="SM00822"/>
    </source>
</evidence>
<dbReference type="PRINTS" id="PR00081">
    <property type="entry name" value="GDHRDH"/>
</dbReference>
<dbReference type="SMART" id="SM00822">
    <property type="entry name" value="PKS_KR"/>
    <property type="match status" value="1"/>
</dbReference>
<dbReference type="PANTHER" id="PTHR43669">
    <property type="entry name" value="5-KETO-D-GLUCONATE 5-REDUCTASE"/>
    <property type="match status" value="1"/>
</dbReference>
<proteinExistence type="inferred from homology"/>